<comment type="caution">
    <text evidence="11">The sequence shown here is derived from an EMBL/GenBank/DDBJ whole genome shotgun (WGS) entry which is preliminary data.</text>
</comment>
<evidence type="ECO:0000256" key="3">
    <source>
        <dbReference type="ARBA" id="ARBA00022714"/>
    </source>
</evidence>
<evidence type="ECO:0000259" key="10">
    <source>
        <dbReference type="PROSITE" id="PS51296"/>
    </source>
</evidence>
<evidence type="ECO:0000256" key="8">
    <source>
        <dbReference type="ARBA" id="ARBA00023136"/>
    </source>
</evidence>
<dbReference type="PANTHER" id="PTHR21496">
    <property type="entry name" value="FERREDOXIN-RELATED"/>
    <property type="match status" value="1"/>
</dbReference>
<keyword evidence="5 9" id="KW-1133">Transmembrane helix</keyword>
<dbReference type="Pfam" id="PF00355">
    <property type="entry name" value="Rieske"/>
    <property type="match status" value="1"/>
</dbReference>
<dbReference type="Pfam" id="PF01794">
    <property type="entry name" value="Ferric_reduct"/>
    <property type="match status" value="1"/>
</dbReference>
<dbReference type="InterPro" id="IPR017941">
    <property type="entry name" value="Rieske_2Fe-2S"/>
</dbReference>
<sequence length="652" mass="73324">MSASFQAILWNKQKKWYDIVFISAILLYLITYFTINILLFPTLTFETMLIRSFGTLAIIMLHVILSIGPLSRLNSKFLVLLYNRRHLGVTMFLMASVHAFFSILQFHGNGNLHPLISLFVSNTHYNSFIYFPFQTLGFVAYLILMLMAFTSHDFWLSVLSPRIWKTLHLLVYLAYGLLILHILLGVLQLESAPIYFVMLLLGVLWLGILHVYAAYKEYRFDNRQKTEVEGWIKVAAVTEIDNNKAKMIFANGERIAVFKYDNKISAVHNVCKHQNGPLGEGKIIDGCITCPWHGYQYEPANGCAPAPFTEKIATYHTKIIDNIVWIDPHPLPEGTFIAPTIIPNIAYMEPALITKEQPFYIGWQPVANKVFSIFAKKASVVIVCIILLCVLIISFNQSHIATSYFADNATKFEGQLIANPFPALRTVQGKDIYGNPIVKTYPLFNTWKFGAVNAVEFFMKRHGKDPLVQIEGVLLESDGVQLLQLSNGELSIACGNTHSHTEKDSICCSPKYNASHEAILLNSDKAPISSLLTNTYIPVPNIRYIGKVALTGEIIDPKCYFGAMNPGFGKPHRSCAIRCIEGGIMPMLHYKDANGKNAYVVIIEENGEKINTKIGYAVAEPVTLTGKLFTIDNWKVLKVTIPNDLVRLTVKQ</sequence>
<keyword evidence="12" id="KW-1185">Reference proteome</keyword>
<feature type="domain" description="Rieske" evidence="10">
    <location>
        <begin position="232"/>
        <end position="326"/>
    </location>
</feature>
<evidence type="ECO:0000256" key="9">
    <source>
        <dbReference type="SAM" id="Phobius"/>
    </source>
</evidence>
<dbReference type="SUPFAM" id="SSF50022">
    <property type="entry name" value="ISP domain"/>
    <property type="match status" value="1"/>
</dbReference>
<evidence type="ECO:0000313" key="11">
    <source>
        <dbReference type="EMBL" id="MFC4232581.1"/>
    </source>
</evidence>
<keyword evidence="7" id="KW-0411">Iron-sulfur</keyword>
<feature type="transmembrane region" description="Helical" evidence="9">
    <location>
        <begin position="128"/>
        <end position="149"/>
    </location>
</feature>
<dbReference type="PANTHER" id="PTHR21496:SF23">
    <property type="entry name" value="3-PHENYLPROPIONATE_CINNAMIC ACID DIOXYGENASE FERREDOXIN SUBUNIT"/>
    <property type="match status" value="1"/>
</dbReference>
<feature type="transmembrane region" description="Helical" evidence="9">
    <location>
        <begin position="169"/>
        <end position="188"/>
    </location>
</feature>
<feature type="transmembrane region" description="Helical" evidence="9">
    <location>
        <begin position="20"/>
        <end position="43"/>
    </location>
</feature>
<feature type="transmembrane region" description="Helical" evidence="9">
    <location>
        <begin position="378"/>
        <end position="395"/>
    </location>
</feature>
<keyword evidence="4" id="KW-0479">Metal-binding</keyword>
<gene>
    <name evidence="11" type="ORF">ACFOW1_11800</name>
</gene>
<proteinExistence type="predicted"/>
<dbReference type="InterPro" id="IPR036922">
    <property type="entry name" value="Rieske_2Fe-2S_sf"/>
</dbReference>
<comment type="subcellular location">
    <subcellularLocation>
        <location evidence="1">Membrane</location>
        <topology evidence="1">Multi-pass membrane protein</topology>
    </subcellularLocation>
</comment>
<evidence type="ECO:0000256" key="5">
    <source>
        <dbReference type="ARBA" id="ARBA00022989"/>
    </source>
</evidence>
<keyword evidence="2 9" id="KW-0812">Transmembrane</keyword>
<dbReference type="InterPro" id="IPR013130">
    <property type="entry name" value="Fe3_Rdtase_TM_dom"/>
</dbReference>
<keyword evidence="6" id="KW-0408">Iron</keyword>
<dbReference type="EMBL" id="JBHSDC010000022">
    <property type="protein sequence ID" value="MFC4232581.1"/>
    <property type="molecule type" value="Genomic_DNA"/>
</dbReference>
<feature type="transmembrane region" description="Helical" evidence="9">
    <location>
        <begin position="194"/>
        <end position="215"/>
    </location>
</feature>
<evidence type="ECO:0000256" key="4">
    <source>
        <dbReference type="ARBA" id="ARBA00022723"/>
    </source>
</evidence>
<accession>A0ABV8PYR8</accession>
<evidence type="ECO:0000256" key="6">
    <source>
        <dbReference type="ARBA" id="ARBA00023004"/>
    </source>
</evidence>
<evidence type="ECO:0000256" key="7">
    <source>
        <dbReference type="ARBA" id="ARBA00023014"/>
    </source>
</evidence>
<evidence type="ECO:0000313" key="12">
    <source>
        <dbReference type="Proteomes" id="UP001595906"/>
    </source>
</evidence>
<reference evidence="12" key="1">
    <citation type="journal article" date="2019" name="Int. J. Syst. Evol. Microbiol.">
        <title>The Global Catalogue of Microorganisms (GCM) 10K type strain sequencing project: providing services to taxonomists for standard genome sequencing and annotation.</title>
        <authorList>
            <consortium name="The Broad Institute Genomics Platform"/>
            <consortium name="The Broad Institute Genome Sequencing Center for Infectious Disease"/>
            <person name="Wu L."/>
            <person name="Ma J."/>
        </authorList>
    </citation>
    <scope>NUCLEOTIDE SEQUENCE [LARGE SCALE GENOMIC DNA]</scope>
    <source>
        <strain evidence="12">CECT 8010</strain>
    </source>
</reference>
<feature type="transmembrane region" description="Helical" evidence="9">
    <location>
        <begin position="49"/>
        <end position="67"/>
    </location>
</feature>
<keyword evidence="3" id="KW-0001">2Fe-2S</keyword>
<name>A0ABV8PYR8_9BACT</name>
<dbReference type="RefSeq" id="WP_379014486.1">
    <property type="nucleotide sequence ID" value="NZ_JBHSDC010000022.1"/>
</dbReference>
<evidence type="ECO:0000256" key="2">
    <source>
        <dbReference type="ARBA" id="ARBA00022692"/>
    </source>
</evidence>
<organism evidence="11 12">
    <name type="scientific">Parasediminibacterium paludis</name>
    <dbReference type="NCBI Taxonomy" id="908966"/>
    <lineage>
        <taxon>Bacteria</taxon>
        <taxon>Pseudomonadati</taxon>
        <taxon>Bacteroidota</taxon>
        <taxon>Chitinophagia</taxon>
        <taxon>Chitinophagales</taxon>
        <taxon>Chitinophagaceae</taxon>
        <taxon>Parasediminibacterium</taxon>
    </lineage>
</organism>
<dbReference type="Gene3D" id="2.102.10.10">
    <property type="entry name" value="Rieske [2Fe-2S] iron-sulphur domain"/>
    <property type="match status" value="1"/>
</dbReference>
<feature type="transmembrane region" description="Helical" evidence="9">
    <location>
        <begin position="87"/>
        <end position="108"/>
    </location>
</feature>
<dbReference type="PROSITE" id="PS51296">
    <property type="entry name" value="RIESKE"/>
    <property type="match status" value="1"/>
</dbReference>
<keyword evidence="8 9" id="KW-0472">Membrane</keyword>
<dbReference type="Proteomes" id="UP001595906">
    <property type="component" value="Unassembled WGS sequence"/>
</dbReference>
<protein>
    <submittedName>
        <fullName evidence="11">Rieske 2Fe-2S domain-containing protein</fullName>
    </submittedName>
</protein>
<evidence type="ECO:0000256" key="1">
    <source>
        <dbReference type="ARBA" id="ARBA00004141"/>
    </source>
</evidence>